<dbReference type="Proteomes" id="UP000499080">
    <property type="component" value="Unassembled WGS sequence"/>
</dbReference>
<gene>
    <name evidence="1" type="ORF">AVEN_187823_1</name>
</gene>
<name>A0A4Y2M773_ARAVE</name>
<reference evidence="1 2" key="1">
    <citation type="journal article" date="2019" name="Sci. Rep.">
        <title>Orb-weaving spider Araneus ventricosus genome elucidates the spidroin gene catalogue.</title>
        <authorList>
            <person name="Kono N."/>
            <person name="Nakamura H."/>
            <person name="Ohtoshi R."/>
            <person name="Moran D.A.P."/>
            <person name="Shinohara A."/>
            <person name="Yoshida Y."/>
            <person name="Fujiwara M."/>
            <person name="Mori M."/>
            <person name="Tomita M."/>
            <person name="Arakawa K."/>
        </authorList>
    </citation>
    <scope>NUCLEOTIDE SEQUENCE [LARGE SCALE GENOMIC DNA]</scope>
</reference>
<evidence type="ECO:0000313" key="1">
    <source>
        <dbReference type="EMBL" id="GBN22519.1"/>
    </source>
</evidence>
<sequence>MTLATPYPAPHFPNYSIAPGIYRLIKERHDIHQAHICGGSSVESVFKPAPLKPATFGRNRHELDSPNLDGHLPPHHTSCYNLPLGRTEMGCGLQG</sequence>
<keyword evidence="2" id="KW-1185">Reference proteome</keyword>
<protein>
    <submittedName>
        <fullName evidence="1">Uncharacterized protein</fullName>
    </submittedName>
</protein>
<comment type="caution">
    <text evidence="1">The sequence shown here is derived from an EMBL/GenBank/DDBJ whole genome shotgun (WGS) entry which is preliminary data.</text>
</comment>
<organism evidence="1 2">
    <name type="scientific">Araneus ventricosus</name>
    <name type="common">Orbweaver spider</name>
    <name type="synonym">Epeira ventricosa</name>
    <dbReference type="NCBI Taxonomy" id="182803"/>
    <lineage>
        <taxon>Eukaryota</taxon>
        <taxon>Metazoa</taxon>
        <taxon>Ecdysozoa</taxon>
        <taxon>Arthropoda</taxon>
        <taxon>Chelicerata</taxon>
        <taxon>Arachnida</taxon>
        <taxon>Araneae</taxon>
        <taxon>Araneomorphae</taxon>
        <taxon>Entelegynae</taxon>
        <taxon>Araneoidea</taxon>
        <taxon>Araneidae</taxon>
        <taxon>Araneus</taxon>
    </lineage>
</organism>
<evidence type="ECO:0000313" key="2">
    <source>
        <dbReference type="Proteomes" id="UP000499080"/>
    </source>
</evidence>
<dbReference type="EMBL" id="BGPR01006873">
    <property type="protein sequence ID" value="GBN22519.1"/>
    <property type="molecule type" value="Genomic_DNA"/>
</dbReference>
<dbReference type="AlphaFoldDB" id="A0A4Y2M773"/>
<proteinExistence type="predicted"/>
<accession>A0A4Y2M773</accession>